<name>A0A6J5E6Q7_9BURK</name>
<dbReference type="PANTHER" id="PTHR12526">
    <property type="entry name" value="GLYCOSYLTRANSFERASE"/>
    <property type="match status" value="1"/>
</dbReference>
<gene>
    <name evidence="3" type="primary">mshA_10</name>
    <name evidence="3" type="ORF">LMG29739_03818</name>
</gene>
<reference evidence="3 4" key="1">
    <citation type="submission" date="2020-04" db="EMBL/GenBank/DDBJ databases">
        <authorList>
            <person name="De Canck E."/>
        </authorList>
    </citation>
    <scope>NUCLEOTIDE SEQUENCE [LARGE SCALE GENOMIC DNA]</scope>
    <source>
        <strain evidence="3 4">LMG 29739</strain>
    </source>
</reference>
<keyword evidence="4" id="KW-1185">Reference proteome</keyword>
<dbReference type="Pfam" id="PF00534">
    <property type="entry name" value="Glycos_transf_1"/>
    <property type="match status" value="1"/>
</dbReference>
<keyword evidence="3" id="KW-0328">Glycosyltransferase</keyword>
<dbReference type="SUPFAM" id="SSF53756">
    <property type="entry name" value="UDP-Glycosyltransferase/glycogen phosphorylase"/>
    <property type="match status" value="1"/>
</dbReference>
<organism evidence="3 4">
    <name type="scientific">Paraburkholderia solisilvae</name>
    <dbReference type="NCBI Taxonomy" id="624376"/>
    <lineage>
        <taxon>Bacteria</taxon>
        <taxon>Pseudomonadati</taxon>
        <taxon>Pseudomonadota</taxon>
        <taxon>Betaproteobacteria</taxon>
        <taxon>Burkholderiales</taxon>
        <taxon>Burkholderiaceae</taxon>
        <taxon>Paraburkholderia</taxon>
    </lineage>
</organism>
<evidence type="ECO:0000313" key="3">
    <source>
        <dbReference type="EMBL" id="CAB3762188.1"/>
    </source>
</evidence>
<accession>A0A6J5E6Q7</accession>
<evidence type="ECO:0000313" key="4">
    <source>
        <dbReference type="Proteomes" id="UP000494329"/>
    </source>
</evidence>
<feature type="domain" description="Glycosyl transferase family 1" evidence="1">
    <location>
        <begin position="168"/>
        <end position="329"/>
    </location>
</feature>
<evidence type="ECO:0000259" key="2">
    <source>
        <dbReference type="Pfam" id="PF13439"/>
    </source>
</evidence>
<protein>
    <submittedName>
        <fullName evidence="3">D-inositol-3-phosphate glycosyltransferase</fullName>
        <ecNumber evidence="3">2.4.1.250</ecNumber>
    </submittedName>
</protein>
<dbReference type="GO" id="GO:0102710">
    <property type="term" value="F:D-inositol-3-phosphate glycosyltransferase activity"/>
    <property type="evidence" value="ECO:0007669"/>
    <property type="project" value="UniProtKB-EC"/>
</dbReference>
<keyword evidence="3" id="KW-0808">Transferase</keyword>
<dbReference type="AlphaFoldDB" id="A0A6J5E6Q7"/>
<dbReference type="EC" id="2.4.1.250" evidence="3"/>
<dbReference type="PANTHER" id="PTHR12526:SF630">
    <property type="entry name" value="GLYCOSYLTRANSFERASE"/>
    <property type="match status" value="1"/>
</dbReference>
<dbReference type="CDD" id="cd03801">
    <property type="entry name" value="GT4_PimA-like"/>
    <property type="match status" value="1"/>
</dbReference>
<dbReference type="EMBL" id="CADIKF010000030">
    <property type="protein sequence ID" value="CAB3762188.1"/>
    <property type="molecule type" value="Genomic_DNA"/>
</dbReference>
<dbReference type="Gene3D" id="3.40.50.2000">
    <property type="entry name" value="Glycogen Phosphorylase B"/>
    <property type="match status" value="2"/>
</dbReference>
<dbReference type="Pfam" id="PF13439">
    <property type="entry name" value="Glyco_transf_4"/>
    <property type="match status" value="1"/>
</dbReference>
<feature type="domain" description="Glycosyltransferase subfamily 4-like N-terminal" evidence="2">
    <location>
        <begin position="12"/>
        <end position="157"/>
    </location>
</feature>
<evidence type="ECO:0000259" key="1">
    <source>
        <dbReference type="Pfam" id="PF00534"/>
    </source>
</evidence>
<dbReference type="InterPro" id="IPR028098">
    <property type="entry name" value="Glyco_trans_4-like_N"/>
</dbReference>
<sequence>MKILHSESSRGWGGQEIRTLKEMVALQERGHTVELVCPAEAEIGRRAAAVGLPVHHAPMTTGGDLASMLTIRSLLSRRAFDVLNTHSGHDCLVAGLAARAARTPLIVRTRHLALPVTSLATYSWIPHHVIAVSACVQRYLASVGVAHKRITTIYDGVPQPADDEPATLRAELGLPADATIGCMVAMMREQKGHDDLIDAVRPLLANRTALHFVLAGDGPGLARIRGRVESLGLTGRIHLLGLRNDIPNVLRSSDFFVLPTHQEALGQSFIEAMLRGLPVIGTRVDGVPELVEDDVNGLLVPARDCAALRDAIVRLLDDPPLRTRLAAQASRIGERGFSVAQMADETIDCYCRGLAGRKRQPRFAGLGQLS</sequence>
<dbReference type="Proteomes" id="UP000494329">
    <property type="component" value="Unassembled WGS sequence"/>
</dbReference>
<dbReference type="RefSeq" id="WP_175112555.1">
    <property type="nucleotide sequence ID" value="NZ_CADIKF010000030.1"/>
</dbReference>
<dbReference type="InterPro" id="IPR001296">
    <property type="entry name" value="Glyco_trans_1"/>
</dbReference>
<proteinExistence type="predicted"/>